<keyword evidence="4" id="KW-0378">Hydrolase</keyword>
<dbReference type="PANTHER" id="PTHR47966:SF75">
    <property type="entry name" value="ENDOPEPTIDASE (CTSD), PUTATIVE (AFU_ORTHOLOGUE AFUA_4G07040)-RELATED"/>
    <property type="match status" value="1"/>
</dbReference>
<dbReference type="Pfam" id="PF00026">
    <property type="entry name" value="Asp"/>
    <property type="match status" value="1"/>
</dbReference>
<dbReference type="GO" id="GO:0004190">
    <property type="term" value="F:aspartic-type endopeptidase activity"/>
    <property type="evidence" value="ECO:0007669"/>
    <property type="project" value="UniProtKB-KW"/>
</dbReference>
<dbReference type="Proteomes" id="UP000298327">
    <property type="component" value="Unassembled WGS sequence"/>
</dbReference>
<feature type="region of interest" description="Disordered" evidence="5">
    <location>
        <begin position="109"/>
        <end position="141"/>
    </location>
</feature>
<dbReference type="OrthoDB" id="2747330at2759"/>
<comment type="similarity">
    <text evidence="1 4">Belongs to the peptidase A1 family.</text>
</comment>
<dbReference type="InterPro" id="IPR001461">
    <property type="entry name" value="Aspartic_peptidase_A1"/>
</dbReference>
<dbReference type="GO" id="GO:0006508">
    <property type="term" value="P:proteolysis"/>
    <property type="evidence" value="ECO:0007669"/>
    <property type="project" value="UniProtKB-KW"/>
</dbReference>
<dbReference type="AlphaFoldDB" id="A0A4Y9Y8W7"/>
<dbReference type="SUPFAM" id="SSF50630">
    <property type="entry name" value="Acid proteases"/>
    <property type="match status" value="1"/>
</dbReference>
<evidence type="ECO:0000256" key="3">
    <source>
        <dbReference type="PIRSR" id="PIRSR601461-1"/>
    </source>
</evidence>
<protein>
    <recommendedName>
        <fullName evidence="7">Peptidase A1 domain-containing protein</fullName>
    </recommendedName>
</protein>
<feature type="chain" id="PRO_5021328156" description="Peptidase A1 domain-containing protein" evidence="6">
    <location>
        <begin position="27"/>
        <end position="445"/>
    </location>
</feature>
<dbReference type="InterPro" id="IPR033121">
    <property type="entry name" value="PEPTIDASE_A1"/>
</dbReference>
<organism evidence="8 9">
    <name type="scientific">Dentipellis fragilis</name>
    <dbReference type="NCBI Taxonomy" id="205917"/>
    <lineage>
        <taxon>Eukaryota</taxon>
        <taxon>Fungi</taxon>
        <taxon>Dikarya</taxon>
        <taxon>Basidiomycota</taxon>
        <taxon>Agaricomycotina</taxon>
        <taxon>Agaricomycetes</taxon>
        <taxon>Russulales</taxon>
        <taxon>Hericiaceae</taxon>
        <taxon>Dentipellis</taxon>
    </lineage>
</organism>
<dbReference type="PANTHER" id="PTHR47966">
    <property type="entry name" value="BETA-SITE APP-CLEAVING ENZYME, ISOFORM A-RELATED"/>
    <property type="match status" value="1"/>
</dbReference>
<dbReference type="InterPro" id="IPR021109">
    <property type="entry name" value="Peptidase_aspartic_dom_sf"/>
</dbReference>
<reference evidence="8 9" key="1">
    <citation type="submission" date="2019-02" db="EMBL/GenBank/DDBJ databases">
        <title>Genome sequencing of the rare red list fungi Dentipellis fragilis.</title>
        <authorList>
            <person name="Buettner E."/>
            <person name="Kellner H."/>
        </authorList>
    </citation>
    <scope>NUCLEOTIDE SEQUENCE [LARGE SCALE GENOMIC DNA]</scope>
    <source>
        <strain evidence="8 9">DSM 105465</strain>
    </source>
</reference>
<evidence type="ECO:0000256" key="6">
    <source>
        <dbReference type="SAM" id="SignalP"/>
    </source>
</evidence>
<evidence type="ECO:0000313" key="8">
    <source>
        <dbReference type="EMBL" id="TFY57269.1"/>
    </source>
</evidence>
<dbReference type="InterPro" id="IPR001969">
    <property type="entry name" value="Aspartic_peptidase_AS"/>
</dbReference>
<evidence type="ECO:0000313" key="9">
    <source>
        <dbReference type="Proteomes" id="UP000298327"/>
    </source>
</evidence>
<comment type="caution">
    <text evidence="8">The sequence shown here is derived from an EMBL/GenBank/DDBJ whole genome shotgun (WGS) entry which is preliminary data.</text>
</comment>
<feature type="signal peptide" evidence="6">
    <location>
        <begin position="1"/>
        <end position="26"/>
    </location>
</feature>
<dbReference type="PROSITE" id="PS00141">
    <property type="entry name" value="ASP_PROTEASE"/>
    <property type="match status" value="1"/>
</dbReference>
<accession>A0A4Y9Y8W7</accession>
<proteinExistence type="inferred from homology"/>
<feature type="active site" evidence="3">
    <location>
        <position position="94"/>
    </location>
</feature>
<evidence type="ECO:0000256" key="1">
    <source>
        <dbReference type="ARBA" id="ARBA00007447"/>
    </source>
</evidence>
<keyword evidence="2 4" id="KW-0064">Aspartyl protease</keyword>
<sequence>MQLIPTFSTLLSILILAVSLQTHIHAVPTTPPHDLPSNTTLRRSHLSARVPPQQAPQQPPPAIVLPVGIIGRDALYYTQLNIGTNPRPFNLVIDSGSQTFWVNSESQRNLGTRNGIGPHSSTTFTLRQPPKSWSTSYADDSGVSGKVARDTVHVRGTAVLPNFSFGTGETLTGIMDTLGGDGVIGFSVGPSRATGAPTLVEALTFARLIPAAKSGWKLPRLADGGQGGEIMLGGVNPALFVPPLVTVPADRSARDWRIRIDGVSVQGVQVAGQRTGILDSGANVIGVPSADAAALHAHIADCIELLDGNFLIPCDSRPLVVIGIGANSWPMRASDLVGDEVVHPEVPQGMCRSRIEVANTRKWLVGSPFLKNVYHVLDVTARKVIMLENSFPGGKISGIYGSIADGTQYDIEFDFGGGAGMGYCSAAAKSQKAGCNTMTGSQSNN</sequence>
<dbReference type="PROSITE" id="PS51767">
    <property type="entry name" value="PEPTIDASE_A1"/>
    <property type="match status" value="1"/>
</dbReference>
<feature type="compositionally biased region" description="Polar residues" evidence="5">
    <location>
        <begin position="119"/>
        <end position="138"/>
    </location>
</feature>
<name>A0A4Y9Y8W7_9AGAM</name>
<dbReference type="EMBL" id="SEOQ01000763">
    <property type="protein sequence ID" value="TFY57269.1"/>
    <property type="molecule type" value="Genomic_DNA"/>
</dbReference>
<keyword evidence="4" id="KW-0645">Protease</keyword>
<feature type="domain" description="Peptidase A1" evidence="7">
    <location>
        <begin position="76"/>
        <end position="388"/>
    </location>
</feature>
<gene>
    <name evidence="8" type="ORF">EVG20_g8611</name>
</gene>
<feature type="active site" evidence="3">
    <location>
        <position position="279"/>
    </location>
</feature>
<dbReference type="PRINTS" id="PR00792">
    <property type="entry name" value="PEPSIN"/>
</dbReference>
<evidence type="ECO:0000259" key="7">
    <source>
        <dbReference type="PROSITE" id="PS51767"/>
    </source>
</evidence>
<evidence type="ECO:0000256" key="4">
    <source>
        <dbReference type="RuleBase" id="RU000454"/>
    </source>
</evidence>
<keyword evidence="9" id="KW-1185">Reference proteome</keyword>
<keyword evidence="6" id="KW-0732">Signal</keyword>
<dbReference type="CDD" id="cd05471">
    <property type="entry name" value="pepsin_like"/>
    <property type="match status" value="1"/>
</dbReference>
<dbReference type="Gene3D" id="2.40.70.10">
    <property type="entry name" value="Acid Proteases"/>
    <property type="match status" value="2"/>
</dbReference>
<evidence type="ECO:0000256" key="2">
    <source>
        <dbReference type="ARBA" id="ARBA00022750"/>
    </source>
</evidence>
<dbReference type="InterPro" id="IPR034164">
    <property type="entry name" value="Pepsin-like_dom"/>
</dbReference>
<evidence type="ECO:0000256" key="5">
    <source>
        <dbReference type="SAM" id="MobiDB-lite"/>
    </source>
</evidence>
<feature type="region of interest" description="Disordered" evidence="5">
    <location>
        <begin position="28"/>
        <end position="60"/>
    </location>
</feature>